<evidence type="ECO:0000259" key="4">
    <source>
        <dbReference type="SMART" id="SM00822"/>
    </source>
</evidence>
<dbReference type="PANTHER" id="PTHR44196">
    <property type="entry name" value="DEHYDROGENASE/REDUCTASE SDR FAMILY MEMBER 7B"/>
    <property type="match status" value="1"/>
</dbReference>
<sequence length="319" mass="33152">MSKPLALVIGASRGLGLLIADELLGHGYEVVITARDAAELDRAAAQLTSGRRDVQVHPRVCDARDREALTTLIDDVDETYGGIDTMIYVAGVIQAGPAESMGMAQFDEAMETMGMGPVVATLAVLPHLRRRGKGRIGVVTSIGGMVAPPHLLPYATAKFAAVGFTDGLAAELAGTGITATTVIPGLMRTGSHGRAQFAGDAATEFAWFAPAASLPLLSIDAGRAARRIVDGVLAGRPNVVLTPLAWLGIRVRGMAPGLTTRAMGLAVRLLPDAPSDQATGTVPGEAARTGLQPATARFVQRLSVLGDRAARRNNERPVA</sequence>
<comment type="similarity">
    <text evidence="1 3">Belongs to the short-chain dehydrogenases/reductases (SDR) family.</text>
</comment>
<dbReference type="Gene3D" id="3.40.50.720">
    <property type="entry name" value="NAD(P)-binding Rossmann-like Domain"/>
    <property type="match status" value="1"/>
</dbReference>
<dbReference type="Proteomes" id="UP001596356">
    <property type="component" value="Unassembled WGS sequence"/>
</dbReference>
<dbReference type="CDD" id="cd05233">
    <property type="entry name" value="SDR_c"/>
    <property type="match status" value="1"/>
</dbReference>
<evidence type="ECO:0000313" key="6">
    <source>
        <dbReference type="Proteomes" id="UP001596356"/>
    </source>
</evidence>
<dbReference type="PROSITE" id="PS00061">
    <property type="entry name" value="ADH_SHORT"/>
    <property type="match status" value="1"/>
</dbReference>
<organism evidence="5 6">
    <name type="scientific">Branchiibius cervicis</name>
    <dbReference type="NCBI Taxonomy" id="908252"/>
    <lineage>
        <taxon>Bacteria</taxon>
        <taxon>Bacillati</taxon>
        <taxon>Actinomycetota</taxon>
        <taxon>Actinomycetes</taxon>
        <taxon>Micrococcales</taxon>
        <taxon>Dermacoccaceae</taxon>
        <taxon>Branchiibius</taxon>
    </lineage>
</organism>
<dbReference type="InterPro" id="IPR002347">
    <property type="entry name" value="SDR_fam"/>
</dbReference>
<reference evidence="6" key="1">
    <citation type="journal article" date="2019" name="Int. J. Syst. Evol. Microbiol.">
        <title>The Global Catalogue of Microorganisms (GCM) 10K type strain sequencing project: providing services to taxonomists for standard genome sequencing and annotation.</title>
        <authorList>
            <consortium name="The Broad Institute Genomics Platform"/>
            <consortium name="The Broad Institute Genome Sequencing Center for Infectious Disease"/>
            <person name="Wu L."/>
            <person name="Ma J."/>
        </authorList>
    </citation>
    <scope>NUCLEOTIDE SEQUENCE [LARGE SCALE GENOMIC DNA]</scope>
    <source>
        <strain evidence="6">NBRC 106593</strain>
    </source>
</reference>
<accession>A0ABW2ATP3</accession>
<dbReference type="InterPro" id="IPR036291">
    <property type="entry name" value="NAD(P)-bd_dom_sf"/>
</dbReference>
<protein>
    <submittedName>
        <fullName evidence="5">SDR family NAD(P)-dependent oxidoreductase</fullName>
        <ecNumber evidence="5">1.-.-.-</ecNumber>
    </submittedName>
</protein>
<keyword evidence="2 5" id="KW-0560">Oxidoreductase</keyword>
<dbReference type="GO" id="GO:0016491">
    <property type="term" value="F:oxidoreductase activity"/>
    <property type="evidence" value="ECO:0007669"/>
    <property type="project" value="UniProtKB-KW"/>
</dbReference>
<keyword evidence="6" id="KW-1185">Reference proteome</keyword>
<dbReference type="PRINTS" id="PR00081">
    <property type="entry name" value="GDHRDH"/>
</dbReference>
<dbReference type="PANTHER" id="PTHR44196:SF1">
    <property type="entry name" value="DEHYDROGENASE_REDUCTASE SDR FAMILY MEMBER 7B"/>
    <property type="match status" value="1"/>
</dbReference>
<dbReference type="SMART" id="SM00822">
    <property type="entry name" value="PKS_KR"/>
    <property type="match status" value="1"/>
</dbReference>
<dbReference type="PRINTS" id="PR00080">
    <property type="entry name" value="SDRFAMILY"/>
</dbReference>
<evidence type="ECO:0000256" key="1">
    <source>
        <dbReference type="ARBA" id="ARBA00006484"/>
    </source>
</evidence>
<dbReference type="RefSeq" id="WP_377821894.1">
    <property type="nucleotide sequence ID" value="NZ_JBHSWJ010000002.1"/>
</dbReference>
<dbReference type="InterPro" id="IPR057326">
    <property type="entry name" value="KR_dom"/>
</dbReference>
<evidence type="ECO:0000313" key="5">
    <source>
        <dbReference type="EMBL" id="MFC6713835.1"/>
    </source>
</evidence>
<dbReference type="EMBL" id="JBHSWJ010000002">
    <property type="protein sequence ID" value="MFC6713835.1"/>
    <property type="molecule type" value="Genomic_DNA"/>
</dbReference>
<dbReference type="EC" id="1.-.-.-" evidence="5"/>
<feature type="domain" description="Ketoreductase" evidence="4">
    <location>
        <begin position="4"/>
        <end position="190"/>
    </location>
</feature>
<evidence type="ECO:0000256" key="3">
    <source>
        <dbReference type="RuleBase" id="RU000363"/>
    </source>
</evidence>
<comment type="caution">
    <text evidence="5">The sequence shown here is derived from an EMBL/GenBank/DDBJ whole genome shotgun (WGS) entry which is preliminary data.</text>
</comment>
<dbReference type="SUPFAM" id="SSF51735">
    <property type="entry name" value="NAD(P)-binding Rossmann-fold domains"/>
    <property type="match status" value="1"/>
</dbReference>
<gene>
    <name evidence="5" type="ORF">ACFQBT_08370</name>
</gene>
<dbReference type="InterPro" id="IPR020904">
    <property type="entry name" value="Sc_DH/Rdtase_CS"/>
</dbReference>
<proteinExistence type="inferred from homology"/>
<name>A0ABW2ATP3_9MICO</name>
<evidence type="ECO:0000256" key="2">
    <source>
        <dbReference type="ARBA" id="ARBA00023002"/>
    </source>
</evidence>
<dbReference type="Pfam" id="PF00106">
    <property type="entry name" value="adh_short"/>
    <property type="match status" value="1"/>
</dbReference>